<sequence>MQLENKAGSVEIDHDPLLSAGCTRTWFLFIAPLTLSAVLLAVLLCSAAALAQPQFPQGGPRQGQAVSTNPEEMAAFSAAVNEPDSAVRASAIQQFLVNYPNSSLRQSAIAQLFRAQRQSRGASPTPSPESGSPVRTQPMVSTPAPQPVQISTGPAKESLLLQPAKPAQVTIIAHTLAIKADNSGLAEILHQISGSTGMKIEGLTKDERVFGSYGPGEARDVLMALLDGSGYNIVMVGDSAGGAPRELTLSPRTTTASASAAPVRSSNGEDDEDADQDVPQTPPIEPAQPLPGSPQNSGPANDGSNPQQPRSPQEILQELQRIRQQQQPNGNAPQ</sequence>
<feature type="compositionally biased region" description="Polar residues" evidence="1">
    <location>
        <begin position="116"/>
        <end position="140"/>
    </location>
</feature>
<feature type="transmembrane region" description="Helical" evidence="2">
    <location>
        <begin position="26"/>
        <end position="51"/>
    </location>
</feature>
<gene>
    <name evidence="3" type="ORF">ACPOL_4139</name>
</gene>
<feature type="compositionally biased region" description="Low complexity" evidence="1">
    <location>
        <begin position="313"/>
        <end position="327"/>
    </location>
</feature>
<dbReference type="KEGG" id="abas:ACPOL_4139"/>
<evidence type="ECO:0000313" key="3">
    <source>
        <dbReference type="EMBL" id="AXC13416.1"/>
    </source>
</evidence>
<keyword evidence="3" id="KW-0131">Cell cycle</keyword>
<keyword evidence="2" id="KW-1133">Transmembrane helix</keyword>
<keyword evidence="4" id="KW-1185">Reference proteome</keyword>
<name>A0A2Z5G4H0_9BACT</name>
<proteinExistence type="predicted"/>
<reference evidence="3 4" key="1">
    <citation type="journal article" date="2018" name="Front. Microbiol.">
        <title>Hydrolytic Capabilities as a Key to Environmental Success: Chitinolytic and Cellulolytic Acidobacteria From Acidic Sub-arctic Soils and Boreal Peatlands.</title>
        <authorList>
            <person name="Belova S.E."/>
            <person name="Ravin N.V."/>
            <person name="Pankratov T.A."/>
            <person name="Rakitin A.L."/>
            <person name="Ivanova A.A."/>
            <person name="Beletsky A.V."/>
            <person name="Mardanov A.V."/>
            <person name="Sinninghe Damste J.S."/>
            <person name="Dedysh S.N."/>
        </authorList>
    </citation>
    <scope>NUCLEOTIDE SEQUENCE [LARGE SCALE GENOMIC DNA]</scope>
    <source>
        <strain evidence="3 4">SBC82</strain>
    </source>
</reference>
<dbReference type="AlphaFoldDB" id="A0A2Z5G4H0"/>
<dbReference type="Proteomes" id="UP000253606">
    <property type="component" value="Chromosome"/>
</dbReference>
<dbReference type="EMBL" id="CP030840">
    <property type="protein sequence ID" value="AXC13416.1"/>
    <property type="molecule type" value="Genomic_DNA"/>
</dbReference>
<dbReference type="OrthoDB" id="123205at2"/>
<dbReference type="GO" id="GO:0051301">
    <property type="term" value="P:cell division"/>
    <property type="evidence" value="ECO:0007669"/>
    <property type="project" value="UniProtKB-KW"/>
</dbReference>
<evidence type="ECO:0000256" key="1">
    <source>
        <dbReference type="SAM" id="MobiDB-lite"/>
    </source>
</evidence>
<evidence type="ECO:0000256" key="2">
    <source>
        <dbReference type="SAM" id="Phobius"/>
    </source>
</evidence>
<keyword evidence="2" id="KW-0812">Transmembrane</keyword>
<accession>A0A2Z5G4H0</accession>
<dbReference type="RefSeq" id="WP_114208410.1">
    <property type="nucleotide sequence ID" value="NZ_CP030840.1"/>
</dbReference>
<keyword evidence="2" id="KW-0472">Membrane</keyword>
<organism evidence="3 4">
    <name type="scientific">Acidisarcina polymorpha</name>
    <dbReference type="NCBI Taxonomy" id="2211140"/>
    <lineage>
        <taxon>Bacteria</taxon>
        <taxon>Pseudomonadati</taxon>
        <taxon>Acidobacteriota</taxon>
        <taxon>Terriglobia</taxon>
        <taxon>Terriglobales</taxon>
        <taxon>Acidobacteriaceae</taxon>
        <taxon>Acidisarcina</taxon>
    </lineage>
</organism>
<feature type="compositionally biased region" description="Pro residues" evidence="1">
    <location>
        <begin position="280"/>
        <end position="292"/>
    </location>
</feature>
<feature type="compositionally biased region" description="Polar residues" evidence="1">
    <location>
        <begin position="293"/>
        <end position="311"/>
    </location>
</feature>
<feature type="region of interest" description="Disordered" evidence="1">
    <location>
        <begin position="115"/>
        <end position="151"/>
    </location>
</feature>
<feature type="region of interest" description="Disordered" evidence="1">
    <location>
        <begin position="244"/>
        <end position="334"/>
    </location>
</feature>
<keyword evidence="3" id="KW-0132">Cell division</keyword>
<feature type="compositionally biased region" description="Low complexity" evidence="1">
    <location>
        <begin position="247"/>
        <end position="266"/>
    </location>
</feature>
<protein>
    <submittedName>
        <fullName evidence="3">Cell division protein FtsK</fullName>
    </submittedName>
</protein>
<evidence type="ECO:0000313" key="4">
    <source>
        <dbReference type="Proteomes" id="UP000253606"/>
    </source>
</evidence>